<gene>
    <name evidence="2" type="ORF">PIB30_057242</name>
</gene>
<name>A0ABU6SKH9_9FABA</name>
<dbReference type="EMBL" id="JASCZI010060881">
    <property type="protein sequence ID" value="MED6136565.1"/>
    <property type="molecule type" value="Genomic_DNA"/>
</dbReference>
<evidence type="ECO:0000313" key="2">
    <source>
        <dbReference type="EMBL" id="MED6136565.1"/>
    </source>
</evidence>
<evidence type="ECO:0000313" key="3">
    <source>
        <dbReference type="Proteomes" id="UP001341840"/>
    </source>
</evidence>
<sequence length="138" mass="15828">MSRDALQPKRKPPPSWLLDGFSNLNEKKSHDSSCSKTGSLPIANFPHDYLRGQVDPPLKEKWLSDHILKEIPPNPNDVVVFSASANNASSSSAISKLKQIARQKAYVRRNFSGLERQWWKRKFCFREKTLLGIKPNRR</sequence>
<accession>A0ABU6SKH9</accession>
<protein>
    <submittedName>
        <fullName evidence="2">Uncharacterized protein</fullName>
    </submittedName>
</protein>
<comment type="caution">
    <text evidence="2">The sequence shown here is derived from an EMBL/GenBank/DDBJ whole genome shotgun (WGS) entry which is preliminary data.</text>
</comment>
<organism evidence="2 3">
    <name type="scientific">Stylosanthes scabra</name>
    <dbReference type="NCBI Taxonomy" id="79078"/>
    <lineage>
        <taxon>Eukaryota</taxon>
        <taxon>Viridiplantae</taxon>
        <taxon>Streptophyta</taxon>
        <taxon>Embryophyta</taxon>
        <taxon>Tracheophyta</taxon>
        <taxon>Spermatophyta</taxon>
        <taxon>Magnoliopsida</taxon>
        <taxon>eudicotyledons</taxon>
        <taxon>Gunneridae</taxon>
        <taxon>Pentapetalae</taxon>
        <taxon>rosids</taxon>
        <taxon>fabids</taxon>
        <taxon>Fabales</taxon>
        <taxon>Fabaceae</taxon>
        <taxon>Papilionoideae</taxon>
        <taxon>50 kb inversion clade</taxon>
        <taxon>dalbergioids sensu lato</taxon>
        <taxon>Dalbergieae</taxon>
        <taxon>Pterocarpus clade</taxon>
        <taxon>Stylosanthes</taxon>
    </lineage>
</organism>
<reference evidence="2 3" key="1">
    <citation type="journal article" date="2023" name="Plants (Basel)">
        <title>Bridging the Gap: Combining Genomics and Transcriptomics Approaches to Understand Stylosanthes scabra, an Orphan Legume from the Brazilian Caatinga.</title>
        <authorList>
            <person name="Ferreira-Neto J.R.C."/>
            <person name="da Silva M.D."/>
            <person name="Binneck E."/>
            <person name="de Melo N.F."/>
            <person name="da Silva R.H."/>
            <person name="de Melo A.L.T.M."/>
            <person name="Pandolfi V."/>
            <person name="Bustamante F.O."/>
            <person name="Brasileiro-Vidal A.C."/>
            <person name="Benko-Iseppon A.M."/>
        </authorList>
    </citation>
    <scope>NUCLEOTIDE SEQUENCE [LARGE SCALE GENOMIC DNA]</scope>
    <source>
        <tissue evidence="2">Leaves</tissue>
    </source>
</reference>
<feature type="region of interest" description="Disordered" evidence="1">
    <location>
        <begin position="1"/>
        <end position="22"/>
    </location>
</feature>
<keyword evidence="3" id="KW-1185">Reference proteome</keyword>
<evidence type="ECO:0000256" key="1">
    <source>
        <dbReference type="SAM" id="MobiDB-lite"/>
    </source>
</evidence>
<proteinExistence type="predicted"/>
<dbReference type="Proteomes" id="UP001341840">
    <property type="component" value="Unassembled WGS sequence"/>
</dbReference>